<feature type="transmembrane region" description="Helical" evidence="1">
    <location>
        <begin position="76"/>
        <end position="96"/>
    </location>
</feature>
<gene>
    <name evidence="2" type="ORF">CSC2_49630</name>
</gene>
<keyword evidence="1" id="KW-1133">Transmembrane helix</keyword>
<reference evidence="2 3" key="1">
    <citation type="journal article" date="2021" name="Int. J. Syst. Evol. Microbiol.">
        <title>Clostridium zeae sp. nov., isolated from corn silage.</title>
        <authorList>
            <person name="Kobayashi H."/>
            <person name="Tanizawa Y."/>
            <person name="Yagura M."/>
            <person name="Sakamoto M."/>
            <person name="Ohkuma M."/>
            <person name="Tohno M."/>
        </authorList>
    </citation>
    <scope>NUCLEOTIDE SEQUENCE [LARGE SCALE GENOMIC DNA]</scope>
    <source>
        <strain evidence="2 3">CSC2</strain>
    </source>
</reference>
<evidence type="ECO:0000256" key="1">
    <source>
        <dbReference type="SAM" id="Phobius"/>
    </source>
</evidence>
<sequence length="144" mass="16712">MVTMLVIKVIKKSSLLLSVTLVIKYHIAYDIKNKLEKYKLLYPTNTFSNILNNNMNAMSFLFKHNPTVPTINVRTISAAIINKIVFVSVILKNFIYDILKNKKDIIKFFIFALIQVTIHKALLFYNFLYIKCPTITLLSIETHI</sequence>
<proteinExistence type="predicted"/>
<feature type="transmembrane region" description="Helical" evidence="1">
    <location>
        <begin position="108"/>
        <end position="130"/>
    </location>
</feature>
<comment type="caution">
    <text evidence="2">The sequence shown here is derived from an EMBL/GenBank/DDBJ whole genome shotgun (WGS) entry which is preliminary data.</text>
</comment>
<dbReference type="EMBL" id="BMBA01000012">
    <property type="protein sequence ID" value="GFZ34437.1"/>
    <property type="molecule type" value="Genomic_DNA"/>
</dbReference>
<name>A0ABQ1EI81_9CLOT</name>
<dbReference type="Proteomes" id="UP000663802">
    <property type="component" value="Unassembled WGS sequence"/>
</dbReference>
<keyword evidence="1" id="KW-0812">Transmembrane</keyword>
<evidence type="ECO:0000313" key="3">
    <source>
        <dbReference type="Proteomes" id="UP000663802"/>
    </source>
</evidence>
<evidence type="ECO:0000313" key="2">
    <source>
        <dbReference type="EMBL" id="GFZ34437.1"/>
    </source>
</evidence>
<accession>A0ABQ1EI81</accession>
<keyword evidence="3" id="KW-1185">Reference proteome</keyword>
<organism evidence="2 3">
    <name type="scientific">Clostridium zeae</name>
    <dbReference type="NCBI Taxonomy" id="2759022"/>
    <lineage>
        <taxon>Bacteria</taxon>
        <taxon>Bacillati</taxon>
        <taxon>Bacillota</taxon>
        <taxon>Clostridia</taxon>
        <taxon>Eubacteriales</taxon>
        <taxon>Clostridiaceae</taxon>
        <taxon>Clostridium</taxon>
    </lineage>
</organism>
<keyword evidence="1" id="KW-0472">Membrane</keyword>
<protein>
    <submittedName>
        <fullName evidence="2">Uncharacterized protein</fullName>
    </submittedName>
</protein>